<feature type="domain" description="DH" evidence="4">
    <location>
        <begin position="329"/>
        <end position="510"/>
    </location>
</feature>
<gene>
    <name evidence="5" type="ORF">ACA1_055600</name>
</gene>
<dbReference type="Pfam" id="PF00621">
    <property type="entry name" value="RhoGEF"/>
    <property type="match status" value="1"/>
</dbReference>
<dbReference type="KEGG" id="acan:ACA1_055600"/>
<evidence type="ECO:0000256" key="1">
    <source>
        <dbReference type="SAM" id="Coils"/>
    </source>
</evidence>
<keyword evidence="6" id="KW-1185">Reference proteome</keyword>
<dbReference type="InterPro" id="IPR011993">
    <property type="entry name" value="PH-like_dom_sf"/>
</dbReference>
<dbReference type="AlphaFoldDB" id="L8H5K3"/>
<dbReference type="CDD" id="cd00160">
    <property type="entry name" value="RhoGEF"/>
    <property type="match status" value="1"/>
</dbReference>
<reference evidence="5 6" key="1">
    <citation type="journal article" date="2013" name="Genome Biol.">
        <title>Genome of Acanthamoeba castellanii highlights extensive lateral gene transfer and early evolution of tyrosine kinase signaling.</title>
        <authorList>
            <person name="Clarke M."/>
            <person name="Lohan A.J."/>
            <person name="Liu B."/>
            <person name="Lagkouvardos I."/>
            <person name="Roy S."/>
            <person name="Zafar N."/>
            <person name="Bertelli C."/>
            <person name="Schilde C."/>
            <person name="Kianianmomeni A."/>
            <person name="Burglin T.R."/>
            <person name="Frech C."/>
            <person name="Turcotte B."/>
            <person name="Kopec K.O."/>
            <person name="Synnott J.M."/>
            <person name="Choo C."/>
            <person name="Paponov I."/>
            <person name="Finkler A."/>
            <person name="Soon Heng Tan C."/>
            <person name="Hutchins A.P."/>
            <person name="Weinmeier T."/>
            <person name="Rattei T."/>
            <person name="Chu J.S."/>
            <person name="Gimenez G."/>
            <person name="Irimia M."/>
            <person name="Rigden D.J."/>
            <person name="Fitzpatrick D.A."/>
            <person name="Lorenzo-Morales J."/>
            <person name="Bateman A."/>
            <person name="Chiu C.H."/>
            <person name="Tang P."/>
            <person name="Hegemann P."/>
            <person name="Fromm H."/>
            <person name="Raoult D."/>
            <person name="Greub G."/>
            <person name="Miranda-Saavedra D."/>
            <person name="Chen N."/>
            <person name="Nash P."/>
            <person name="Ginger M.L."/>
            <person name="Horn M."/>
            <person name="Schaap P."/>
            <person name="Caler L."/>
            <person name="Loftus B."/>
        </authorList>
    </citation>
    <scope>NUCLEOTIDE SEQUENCE [LARGE SCALE GENOMIC DNA]</scope>
    <source>
        <strain evidence="5 6">Neff</strain>
    </source>
</reference>
<evidence type="ECO:0000256" key="2">
    <source>
        <dbReference type="SAM" id="MobiDB-lite"/>
    </source>
</evidence>
<dbReference type="SUPFAM" id="SSF50729">
    <property type="entry name" value="PH domain-like"/>
    <property type="match status" value="1"/>
</dbReference>
<dbReference type="EMBL" id="KB007909">
    <property type="protein sequence ID" value="ELR20794.1"/>
    <property type="molecule type" value="Genomic_DNA"/>
</dbReference>
<dbReference type="Gene3D" id="1.20.900.10">
    <property type="entry name" value="Dbl homology (DH) domain"/>
    <property type="match status" value="1"/>
</dbReference>
<dbReference type="Proteomes" id="UP000011083">
    <property type="component" value="Unassembled WGS sequence"/>
</dbReference>
<feature type="region of interest" description="Disordered" evidence="2">
    <location>
        <begin position="55"/>
        <end position="90"/>
    </location>
</feature>
<dbReference type="PROSITE" id="PS50010">
    <property type="entry name" value="DH_2"/>
    <property type="match status" value="1"/>
</dbReference>
<dbReference type="Gene3D" id="2.30.29.30">
    <property type="entry name" value="Pleckstrin-homology domain (PH domain)/Phosphotyrosine-binding domain (PTB)"/>
    <property type="match status" value="1"/>
</dbReference>
<protein>
    <submittedName>
        <fullName evidence="5">RhoGEF domain containing protein</fullName>
    </submittedName>
</protein>
<accession>L8H5K3</accession>
<dbReference type="Pfam" id="PF00169">
    <property type="entry name" value="PH"/>
    <property type="match status" value="1"/>
</dbReference>
<evidence type="ECO:0000313" key="5">
    <source>
        <dbReference type="EMBL" id="ELR20794.1"/>
    </source>
</evidence>
<dbReference type="PROSITE" id="PS50003">
    <property type="entry name" value="PH_DOMAIN"/>
    <property type="match status" value="1"/>
</dbReference>
<dbReference type="OrthoDB" id="1716625at2759"/>
<feature type="compositionally biased region" description="Low complexity" evidence="2">
    <location>
        <begin position="188"/>
        <end position="198"/>
    </location>
</feature>
<feature type="region of interest" description="Disordered" evidence="2">
    <location>
        <begin position="168"/>
        <end position="240"/>
    </location>
</feature>
<dbReference type="SUPFAM" id="SSF48065">
    <property type="entry name" value="DBL homology domain (DH-domain)"/>
    <property type="match status" value="1"/>
</dbReference>
<sequence>MSSHKRPVRSATATIAQMEDLIVDLVKIKEQRESISHRPKDSACSSICSTDDVHLPHINPSPSSSTNLYRVEPISGRDSTSSGGSDREQASVALGGEIEDLREKVRFQQVLIDGLKTKQVLVEEKARRLATKTQSLALRVEEQQEEIRQLRAALAHERVHRERLVKEEAAARRGATTKVKPDKRDSGMGDASDMSDGSTIIVRHDDDAKATAARSSGEVVAEPERTTTSERGRSRAKERLKSCISAQPMIGGEAKKKRRLEKKIASAREDFERKEVMLKRVVERLNAERVVDNYCAAAASGETRLTVLQEEAKEEIDGSSEIKRAFMERRSQIINEFVTTEEAYVNSLRTIVEVYLTPLREALLNGAEILSAEEMETLFSRDITTMFTLHATLLIELQGSAAFTPALSSFVPYLKIYTQYVNNFPQATELLTQKTARSRRFAEFIKERQEVPASLSRQDSHPELGKTNETLSSLLVMDILNCTPQDSAQAQELHNLLQAVQEVNTHVNESKRKEENTQKLLLIQKGLIGNGDLSIFDRIGRRFVMEGRMGVRLVHGKGGSSAFPSKWRKVKAADKQPPLSFSRHLLFLFNDLLMETKHIRKREFKFKRVFFLDAISIDSYDGNEEDAQRIFVLTDEEDGRVLHLKADSVQEKLEWMQAIAKQIDTRQEEHDGKQQQRTTTF</sequence>
<dbReference type="SMART" id="SM00325">
    <property type="entry name" value="RhoGEF"/>
    <property type="match status" value="1"/>
</dbReference>
<dbReference type="InterPro" id="IPR035899">
    <property type="entry name" value="DBL_dom_sf"/>
</dbReference>
<dbReference type="PANTHER" id="PTHR12673">
    <property type="entry name" value="FACIOGENITAL DYSPLASIA PROTEIN"/>
    <property type="match status" value="1"/>
</dbReference>
<evidence type="ECO:0000259" key="4">
    <source>
        <dbReference type="PROSITE" id="PS50010"/>
    </source>
</evidence>
<dbReference type="RefSeq" id="XP_004344197.1">
    <property type="nucleotide sequence ID" value="XM_004344147.1"/>
</dbReference>
<dbReference type="GeneID" id="14921664"/>
<feature type="domain" description="PH" evidence="3">
    <location>
        <begin position="542"/>
        <end position="664"/>
    </location>
</feature>
<dbReference type="InterPro" id="IPR000219">
    <property type="entry name" value="DH_dom"/>
</dbReference>
<feature type="compositionally biased region" description="Basic and acidic residues" evidence="2">
    <location>
        <begin position="222"/>
        <end position="240"/>
    </location>
</feature>
<evidence type="ECO:0000259" key="3">
    <source>
        <dbReference type="PROSITE" id="PS50003"/>
    </source>
</evidence>
<evidence type="ECO:0000313" key="6">
    <source>
        <dbReference type="Proteomes" id="UP000011083"/>
    </source>
</evidence>
<organism evidence="5 6">
    <name type="scientific">Acanthamoeba castellanii (strain ATCC 30010 / Neff)</name>
    <dbReference type="NCBI Taxonomy" id="1257118"/>
    <lineage>
        <taxon>Eukaryota</taxon>
        <taxon>Amoebozoa</taxon>
        <taxon>Discosea</taxon>
        <taxon>Longamoebia</taxon>
        <taxon>Centramoebida</taxon>
        <taxon>Acanthamoebidae</taxon>
        <taxon>Acanthamoeba</taxon>
    </lineage>
</organism>
<name>L8H5K3_ACACF</name>
<proteinExistence type="predicted"/>
<dbReference type="CDD" id="cd00821">
    <property type="entry name" value="PH"/>
    <property type="match status" value="1"/>
</dbReference>
<dbReference type="PANTHER" id="PTHR12673:SF248">
    <property type="entry name" value="PLECKSTRIN DOMAIN-CONTAINING PROTEIN"/>
    <property type="match status" value="1"/>
</dbReference>
<keyword evidence="1" id="KW-0175">Coiled coil</keyword>
<dbReference type="VEuPathDB" id="AmoebaDB:ACA1_055600"/>
<feature type="coiled-coil region" evidence="1">
    <location>
        <begin position="98"/>
        <end position="160"/>
    </location>
</feature>
<dbReference type="SMART" id="SM00233">
    <property type="entry name" value="PH"/>
    <property type="match status" value="1"/>
</dbReference>
<dbReference type="InterPro" id="IPR001849">
    <property type="entry name" value="PH_domain"/>
</dbReference>
<dbReference type="GO" id="GO:0005085">
    <property type="term" value="F:guanyl-nucleotide exchange factor activity"/>
    <property type="evidence" value="ECO:0007669"/>
    <property type="project" value="InterPro"/>
</dbReference>
<dbReference type="InterPro" id="IPR051092">
    <property type="entry name" value="FYVE_RhoGEF_PH"/>
</dbReference>
<dbReference type="OMA" id="DCHFALT"/>
<dbReference type="GO" id="GO:0005737">
    <property type="term" value="C:cytoplasm"/>
    <property type="evidence" value="ECO:0007669"/>
    <property type="project" value="TreeGrafter"/>
</dbReference>
<feature type="coiled-coil region" evidence="1">
    <location>
        <begin position="257"/>
        <end position="288"/>
    </location>
</feature>